<proteinExistence type="predicted"/>
<comment type="caution">
    <text evidence="1">The sequence shown here is derived from an EMBL/GenBank/DDBJ whole genome shotgun (WGS) entry which is preliminary data.</text>
</comment>
<gene>
    <name evidence="1" type="ORF">IV54_GL001951</name>
</gene>
<keyword evidence="2" id="KW-1185">Reference proteome</keyword>
<evidence type="ECO:0000313" key="1">
    <source>
        <dbReference type="EMBL" id="KRO03883.1"/>
    </source>
</evidence>
<protein>
    <submittedName>
        <fullName evidence="1">Uncharacterized protein</fullName>
    </submittedName>
</protein>
<sequence>MVGQESLPQTWTAHFDPNIRFDLAFVFRKGKAEIPRISHFLAQFDQYLEAEDYISRLKHLRNK</sequence>
<accession>A0A0R2LVE0</accession>
<reference evidence="1 2" key="1">
    <citation type="journal article" date="2015" name="Genome Announc.">
        <title>Expanding the biotechnology potential of lactobacilli through comparative genomics of 213 strains and associated genera.</title>
        <authorList>
            <person name="Sun Z."/>
            <person name="Harris H.M."/>
            <person name="McCann A."/>
            <person name="Guo C."/>
            <person name="Argimon S."/>
            <person name="Zhang W."/>
            <person name="Yang X."/>
            <person name="Jeffery I.B."/>
            <person name="Cooney J.C."/>
            <person name="Kagawa T.F."/>
            <person name="Liu W."/>
            <person name="Song Y."/>
            <person name="Salvetti E."/>
            <person name="Wrobel A."/>
            <person name="Rasinkangas P."/>
            <person name="Parkhill J."/>
            <person name="Rea M.C."/>
            <person name="O'Sullivan O."/>
            <person name="Ritari J."/>
            <person name="Douillard F.P."/>
            <person name="Paul Ross R."/>
            <person name="Yang R."/>
            <person name="Briner A.E."/>
            <person name="Felis G.E."/>
            <person name="de Vos W.M."/>
            <person name="Barrangou R."/>
            <person name="Klaenhammer T.R."/>
            <person name="Caufield P.W."/>
            <person name="Cui Y."/>
            <person name="Zhang H."/>
            <person name="O'Toole P.W."/>
        </authorList>
    </citation>
    <scope>NUCLEOTIDE SEQUENCE [LARGE SCALE GENOMIC DNA]</scope>
    <source>
        <strain evidence="1 2">DSM 22467</strain>
    </source>
</reference>
<dbReference type="EMBL" id="JQCA01000051">
    <property type="protein sequence ID" value="KRO03883.1"/>
    <property type="molecule type" value="Genomic_DNA"/>
</dbReference>
<dbReference type="STRING" id="616990.IV54_GL001951"/>
<dbReference type="PATRIC" id="fig|616990.3.peg.2064"/>
<dbReference type="AlphaFoldDB" id="A0A0R2LVE0"/>
<organism evidence="1 2">
    <name type="scientific">Levilactobacillus paucivorans</name>
    <dbReference type="NCBI Taxonomy" id="616990"/>
    <lineage>
        <taxon>Bacteria</taxon>
        <taxon>Bacillati</taxon>
        <taxon>Bacillota</taxon>
        <taxon>Bacilli</taxon>
        <taxon>Lactobacillales</taxon>
        <taxon>Lactobacillaceae</taxon>
        <taxon>Levilactobacillus</taxon>
    </lineage>
</organism>
<name>A0A0R2LVE0_9LACO</name>
<dbReference type="Proteomes" id="UP000051906">
    <property type="component" value="Unassembled WGS sequence"/>
</dbReference>
<evidence type="ECO:0000313" key="2">
    <source>
        <dbReference type="Proteomes" id="UP000051906"/>
    </source>
</evidence>